<feature type="domain" description="PAZ" evidence="2">
    <location>
        <begin position="45"/>
        <end position="143"/>
    </location>
</feature>
<keyword evidence="1" id="KW-1133">Transmembrane helix</keyword>
<dbReference type="InterPro" id="IPR003100">
    <property type="entry name" value="PAZ_dom"/>
</dbReference>
<organism evidence="3 4">
    <name type="scientific">Lupinus albus</name>
    <name type="common">White lupine</name>
    <name type="synonym">Lupinus termis</name>
    <dbReference type="NCBI Taxonomy" id="3870"/>
    <lineage>
        <taxon>Eukaryota</taxon>
        <taxon>Viridiplantae</taxon>
        <taxon>Streptophyta</taxon>
        <taxon>Embryophyta</taxon>
        <taxon>Tracheophyta</taxon>
        <taxon>Spermatophyta</taxon>
        <taxon>Magnoliopsida</taxon>
        <taxon>eudicotyledons</taxon>
        <taxon>Gunneridae</taxon>
        <taxon>Pentapetalae</taxon>
        <taxon>rosids</taxon>
        <taxon>fabids</taxon>
        <taxon>Fabales</taxon>
        <taxon>Fabaceae</taxon>
        <taxon>Papilionoideae</taxon>
        <taxon>50 kb inversion clade</taxon>
        <taxon>genistoids sensu lato</taxon>
        <taxon>core genistoids</taxon>
        <taxon>Genisteae</taxon>
        <taxon>Lupinus</taxon>
    </lineage>
</organism>
<dbReference type="Proteomes" id="UP000447434">
    <property type="component" value="Chromosome 10"/>
</dbReference>
<keyword evidence="4" id="KW-1185">Reference proteome</keyword>
<feature type="transmembrane region" description="Helical" evidence="1">
    <location>
        <begin position="20"/>
        <end position="41"/>
    </location>
</feature>
<dbReference type="Gene3D" id="2.170.260.10">
    <property type="entry name" value="paz domain"/>
    <property type="match status" value="1"/>
</dbReference>
<dbReference type="InterPro" id="IPR036085">
    <property type="entry name" value="PAZ_dom_sf"/>
</dbReference>
<keyword evidence="1" id="KW-0812">Transmembrane</keyword>
<protein>
    <submittedName>
        <fullName evidence="3">Putative post-transcriptional gene silencing PAZ-Argonaute family</fullName>
    </submittedName>
</protein>
<gene>
    <name evidence="3" type="ORF">Lalb_Chr10g0106271</name>
</gene>
<evidence type="ECO:0000313" key="4">
    <source>
        <dbReference type="Proteomes" id="UP000447434"/>
    </source>
</evidence>
<evidence type="ECO:0000256" key="1">
    <source>
        <dbReference type="SAM" id="Phobius"/>
    </source>
</evidence>
<evidence type="ECO:0000259" key="2">
    <source>
        <dbReference type="PROSITE" id="PS50821"/>
    </source>
</evidence>
<dbReference type="EMBL" id="WOCE01000010">
    <property type="protein sequence ID" value="KAE9606284.1"/>
    <property type="molecule type" value="Genomic_DNA"/>
</dbReference>
<dbReference type="PANTHER" id="PTHR22891">
    <property type="entry name" value="EUKARYOTIC TRANSLATION INITIATION FACTOR 2C"/>
    <property type="match status" value="1"/>
</dbReference>
<comment type="caution">
    <text evidence="3">The sequence shown here is derived from an EMBL/GenBank/DDBJ whole genome shotgun (WGS) entry which is preliminary data.</text>
</comment>
<dbReference type="GO" id="GO:0003723">
    <property type="term" value="F:RNA binding"/>
    <property type="evidence" value="ECO:0007669"/>
    <property type="project" value="InterPro"/>
</dbReference>
<dbReference type="SUPFAM" id="SSF101690">
    <property type="entry name" value="PAZ domain"/>
    <property type="match status" value="1"/>
</dbReference>
<accession>A0A6A4PYC3</accession>
<sequence length="143" mass="16329">MGCVPQFKTLPIIHVNISNLVSFLFHFSFVLIIGMSSMAFIEPLPVIDFVAQILGKDVTSKPLSDSDRVKIKKALRGVKVEITHRGSFRRKYRISGLTSQPTRELKYGFVTLTFARWIQNILDMITNQIIISFIQTVSQLMRK</sequence>
<dbReference type="CDD" id="cd02846">
    <property type="entry name" value="PAZ_argonaute_like"/>
    <property type="match status" value="1"/>
</dbReference>
<evidence type="ECO:0000313" key="3">
    <source>
        <dbReference type="EMBL" id="KAE9606284.1"/>
    </source>
</evidence>
<reference evidence="4" key="1">
    <citation type="journal article" date="2020" name="Nat. Commun.">
        <title>Genome sequence of the cluster root forming white lupin.</title>
        <authorList>
            <person name="Hufnagel B."/>
            <person name="Marques A."/>
            <person name="Soriano A."/>
            <person name="Marques L."/>
            <person name="Divol F."/>
            <person name="Doumas P."/>
            <person name="Sallet E."/>
            <person name="Mancinotti D."/>
            <person name="Carrere S."/>
            <person name="Marande W."/>
            <person name="Arribat S."/>
            <person name="Keller J."/>
            <person name="Huneau C."/>
            <person name="Blein T."/>
            <person name="Aime D."/>
            <person name="Laguerre M."/>
            <person name="Taylor J."/>
            <person name="Schubert V."/>
            <person name="Nelson M."/>
            <person name="Geu-Flores F."/>
            <person name="Crespi M."/>
            <person name="Gallardo-Guerrero K."/>
            <person name="Delaux P.-M."/>
            <person name="Salse J."/>
            <person name="Berges H."/>
            <person name="Guyot R."/>
            <person name="Gouzy J."/>
            <person name="Peret B."/>
        </authorList>
    </citation>
    <scope>NUCLEOTIDE SEQUENCE [LARGE SCALE GENOMIC DNA]</scope>
    <source>
        <strain evidence="4">cv. Amiga</strain>
    </source>
</reference>
<keyword evidence="1" id="KW-0472">Membrane</keyword>
<dbReference type="AlphaFoldDB" id="A0A6A4PYC3"/>
<proteinExistence type="predicted"/>
<dbReference type="OrthoDB" id="10252740at2759"/>
<dbReference type="PROSITE" id="PS50821">
    <property type="entry name" value="PAZ"/>
    <property type="match status" value="1"/>
</dbReference>
<name>A0A6A4PYC3_LUPAL</name>